<gene>
    <name evidence="2" type="ordered locus">UWK_02167</name>
</gene>
<name>M1P5D9_DESSD</name>
<protein>
    <submittedName>
        <fullName evidence="2">Putative permease</fullName>
    </submittedName>
</protein>
<evidence type="ECO:0000256" key="1">
    <source>
        <dbReference type="SAM" id="Phobius"/>
    </source>
</evidence>
<reference evidence="3" key="1">
    <citation type="journal article" date="2013" name="Stand. Genomic Sci.">
        <title>Complete genome sequence of Desulfocapsa sulfexigens, a marine deltaproteobacterium specialized in disproportionating inorganic sulfur compounds.</title>
        <authorList>
            <person name="Finster K.W."/>
            <person name="Kjeldsen K.U."/>
            <person name="Kube M."/>
            <person name="Reinhardt R."/>
            <person name="Mussmann M."/>
            <person name="Amann R."/>
            <person name="Schreiber L."/>
        </authorList>
    </citation>
    <scope>NUCLEOTIDE SEQUENCE [LARGE SCALE GENOMIC DNA]</scope>
    <source>
        <strain evidence="3">DSM 10523 / SB164P1</strain>
    </source>
</reference>
<dbReference type="EMBL" id="CP003985">
    <property type="protein sequence ID" value="AGF78708.1"/>
    <property type="molecule type" value="Genomic_DNA"/>
</dbReference>
<dbReference type="KEGG" id="dsf:UWK_02167"/>
<dbReference type="Proteomes" id="UP000011721">
    <property type="component" value="Chromosome"/>
</dbReference>
<dbReference type="eggNOG" id="COG0701">
    <property type="taxonomic scope" value="Bacteria"/>
</dbReference>
<keyword evidence="1" id="KW-0812">Transmembrane</keyword>
<dbReference type="STRING" id="1167006.UWK_02167"/>
<dbReference type="OrthoDB" id="5459330at2"/>
<dbReference type="AlphaFoldDB" id="M1P5D9"/>
<organism evidence="2 3">
    <name type="scientific">Desulfocapsa sulfexigens (strain DSM 10523 / SB164P1)</name>
    <dbReference type="NCBI Taxonomy" id="1167006"/>
    <lineage>
        <taxon>Bacteria</taxon>
        <taxon>Pseudomonadati</taxon>
        <taxon>Thermodesulfobacteriota</taxon>
        <taxon>Desulfobulbia</taxon>
        <taxon>Desulfobulbales</taxon>
        <taxon>Desulfocapsaceae</taxon>
        <taxon>Desulfocapsa</taxon>
    </lineage>
</organism>
<feature type="transmembrane region" description="Helical" evidence="1">
    <location>
        <begin position="15"/>
        <end position="33"/>
    </location>
</feature>
<dbReference type="RefSeq" id="WP_015404396.1">
    <property type="nucleotide sequence ID" value="NC_020304.1"/>
</dbReference>
<accession>M1P5D9</accession>
<feature type="transmembrane region" description="Helical" evidence="1">
    <location>
        <begin position="143"/>
        <end position="162"/>
    </location>
</feature>
<sequence length="172" mass="19727">MKKNHNKPFAFRGKYLLLSVLVFYGVFFLINSESAQLALQKSSTVLTKILPIFCIVILLTSILNYFVKPKQIARHLGEGNDIKGWLWALAGGVISHGPMYAWYPLLEDLRSHGMRDEYIVVFFASRAIKVPLLPIMIDYFGWTFTIVFSFYMLFGALIQGLCMKMLPLKDHK</sequence>
<keyword evidence="1" id="KW-1133">Transmembrane helix</keyword>
<evidence type="ECO:0000313" key="2">
    <source>
        <dbReference type="EMBL" id="AGF78708.1"/>
    </source>
</evidence>
<feature type="transmembrane region" description="Helical" evidence="1">
    <location>
        <begin position="86"/>
        <end position="106"/>
    </location>
</feature>
<evidence type="ECO:0000313" key="3">
    <source>
        <dbReference type="Proteomes" id="UP000011721"/>
    </source>
</evidence>
<keyword evidence="3" id="KW-1185">Reference proteome</keyword>
<dbReference type="HOGENOM" id="CLU_101297_0_2_7"/>
<keyword evidence="1" id="KW-0472">Membrane</keyword>
<proteinExistence type="predicted"/>
<feature type="transmembrane region" description="Helical" evidence="1">
    <location>
        <begin position="45"/>
        <end position="66"/>
    </location>
</feature>